<evidence type="ECO:0000313" key="4">
    <source>
        <dbReference type="Proteomes" id="UP000799437"/>
    </source>
</evidence>
<keyword evidence="4" id="KW-1185">Reference proteome</keyword>
<feature type="region of interest" description="Disordered" evidence="1">
    <location>
        <begin position="349"/>
        <end position="380"/>
    </location>
</feature>
<proteinExistence type="predicted"/>
<keyword evidence="2" id="KW-0812">Transmembrane</keyword>
<feature type="transmembrane region" description="Helical" evidence="2">
    <location>
        <begin position="234"/>
        <end position="254"/>
    </location>
</feature>
<sequence>MPLSIFHRSPQPSDSPSRFSAFHANVRSLLNGSSIYSNSPVLSSDHEDHSDRGSRSIPKLPAFDFFRRNSTPLVLPTTELQQGSRSNTVLSPPVLNYQHTAGSYIQDIGNSTPEIQEQYLVTPPTLFSPDATPPLRQHLDSETEQSTERVPGRRPRRHRRRHRHRTRPAVVPFIRTGPQAWVRKKRERGSCSVSNNKAARGKLTSVTISAVFLGVILSIYLCIVLLRPNIGQEVHVLFILVIICTTIFFCHALVRLCMVAMSPPLDTPRMTNMQDTEGFHPVRPIRVHVARDEELADDMDEESEGSPVESISKGPKIPPPAYGKWRSSVRVDPNLLHWQRVSHIDSSRANEAELASPHSSVGQSPTSRSPVRPAVIARPPSYASDDGVAYVVSAAPRSTAPSQGMFEIHPAFRHPADRLEMPSDR</sequence>
<feature type="region of interest" description="Disordered" evidence="1">
    <location>
        <begin position="130"/>
        <end position="165"/>
    </location>
</feature>
<feature type="compositionally biased region" description="Basic and acidic residues" evidence="1">
    <location>
        <begin position="44"/>
        <end position="54"/>
    </location>
</feature>
<dbReference type="AlphaFoldDB" id="A0A6A6VRD7"/>
<keyword evidence="2" id="KW-0472">Membrane</keyword>
<feature type="transmembrane region" description="Helical" evidence="2">
    <location>
        <begin position="206"/>
        <end position="228"/>
    </location>
</feature>
<keyword evidence="2" id="KW-1133">Transmembrane helix</keyword>
<evidence type="ECO:0000256" key="2">
    <source>
        <dbReference type="SAM" id="Phobius"/>
    </source>
</evidence>
<accession>A0A6A6VRD7</accession>
<dbReference type="Proteomes" id="UP000799437">
    <property type="component" value="Unassembled WGS sequence"/>
</dbReference>
<dbReference type="GeneID" id="54481005"/>
<organism evidence="3 4">
    <name type="scientific">Pseudovirgaria hyperparasitica</name>
    <dbReference type="NCBI Taxonomy" id="470096"/>
    <lineage>
        <taxon>Eukaryota</taxon>
        <taxon>Fungi</taxon>
        <taxon>Dikarya</taxon>
        <taxon>Ascomycota</taxon>
        <taxon>Pezizomycotina</taxon>
        <taxon>Dothideomycetes</taxon>
        <taxon>Dothideomycetes incertae sedis</taxon>
        <taxon>Acrospermales</taxon>
        <taxon>Acrospermaceae</taxon>
        <taxon>Pseudovirgaria</taxon>
    </lineage>
</organism>
<feature type="compositionally biased region" description="Basic and acidic residues" evidence="1">
    <location>
        <begin position="137"/>
        <end position="151"/>
    </location>
</feature>
<feature type="region of interest" description="Disordered" evidence="1">
    <location>
        <begin position="37"/>
        <end position="58"/>
    </location>
</feature>
<evidence type="ECO:0000313" key="3">
    <source>
        <dbReference type="EMBL" id="KAF2753162.1"/>
    </source>
</evidence>
<reference evidence="3" key="1">
    <citation type="journal article" date="2020" name="Stud. Mycol.">
        <title>101 Dothideomycetes genomes: a test case for predicting lifestyles and emergence of pathogens.</title>
        <authorList>
            <person name="Haridas S."/>
            <person name="Albert R."/>
            <person name="Binder M."/>
            <person name="Bloem J."/>
            <person name="Labutti K."/>
            <person name="Salamov A."/>
            <person name="Andreopoulos B."/>
            <person name="Baker S."/>
            <person name="Barry K."/>
            <person name="Bills G."/>
            <person name="Bluhm B."/>
            <person name="Cannon C."/>
            <person name="Castanera R."/>
            <person name="Culley D."/>
            <person name="Daum C."/>
            <person name="Ezra D."/>
            <person name="Gonzalez J."/>
            <person name="Henrissat B."/>
            <person name="Kuo A."/>
            <person name="Liang C."/>
            <person name="Lipzen A."/>
            <person name="Lutzoni F."/>
            <person name="Magnuson J."/>
            <person name="Mondo S."/>
            <person name="Nolan M."/>
            <person name="Ohm R."/>
            <person name="Pangilinan J."/>
            <person name="Park H.-J."/>
            <person name="Ramirez L."/>
            <person name="Alfaro M."/>
            <person name="Sun H."/>
            <person name="Tritt A."/>
            <person name="Yoshinaga Y."/>
            <person name="Zwiers L.-H."/>
            <person name="Turgeon B."/>
            <person name="Goodwin S."/>
            <person name="Spatafora J."/>
            <person name="Crous P."/>
            <person name="Grigoriev I."/>
        </authorList>
    </citation>
    <scope>NUCLEOTIDE SEQUENCE</scope>
    <source>
        <strain evidence="3">CBS 121739</strain>
    </source>
</reference>
<dbReference type="EMBL" id="ML996586">
    <property type="protein sequence ID" value="KAF2753162.1"/>
    <property type="molecule type" value="Genomic_DNA"/>
</dbReference>
<feature type="compositionally biased region" description="Polar residues" evidence="1">
    <location>
        <begin position="357"/>
        <end position="369"/>
    </location>
</feature>
<gene>
    <name evidence="3" type="ORF">EJ05DRAFT_227266</name>
</gene>
<name>A0A6A6VRD7_9PEZI</name>
<protein>
    <submittedName>
        <fullName evidence="3">Uncharacterized protein</fullName>
    </submittedName>
</protein>
<feature type="compositionally biased region" description="Basic residues" evidence="1">
    <location>
        <begin position="152"/>
        <end position="165"/>
    </location>
</feature>
<evidence type="ECO:0000256" key="1">
    <source>
        <dbReference type="SAM" id="MobiDB-lite"/>
    </source>
</evidence>
<dbReference type="OrthoDB" id="5417811at2759"/>
<dbReference type="RefSeq" id="XP_033595613.1">
    <property type="nucleotide sequence ID" value="XM_033739951.1"/>
</dbReference>